<evidence type="ECO:0000259" key="2">
    <source>
        <dbReference type="Pfam" id="PF14364"/>
    </source>
</evidence>
<dbReference type="AlphaFoldDB" id="A0AAD2DJ41"/>
<evidence type="ECO:0000313" key="3">
    <source>
        <dbReference type="EMBL" id="CAI9756507.1"/>
    </source>
</evidence>
<dbReference type="Proteomes" id="UP000834106">
    <property type="component" value="Chromosome 2"/>
</dbReference>
<dbReference type="PANTHER" id="PTHR33098:SF75">
    <property type="entry name" value="DUF4408 DOMAIN PROTEIN"/>
    <property type="match status" value="1"/>
</dbReference>
<feature type="region of interest" description="Disordered" evidence="1">
    <location>
        <begin position="197"/>
        <end position="238"/>
    </location>
</feature>
<gene>
    <name evidence="3" type="ORF">FPE_LOCUS3937</name>
</gene>
<sequence>MGIKFSAPLFNQVPVIWSVFLSWMRPPYLYLIVNGIIITIAASSRFHQAASSPSIPSERLYSIKIPPSSDFASFPGQPEISAADESSLLEYESENSAVEVKAVLVNGAKVDIDPTGEEIDADAEIGCEDKFVISSSMYIPPHAIISPDVQSEFLLPVREKPLVPSPFRHRNSKDTRLRRVARSKRHETLESTWNMITKGHQIPLSKKSDTPQHHEHHVTTSRPDHVPKSKTFKNRMNHESLLESSLSLSLRTERFQESHRQVKMS</sequence>
<evidence type="ECO:0000313" key="4">
    <source>
        <dbReference type="Proteomes" id="UP000834106"/>
    </source>
</evidence>
<name>A0AAD2DJ41_9LAMI</name>
<protein>
    <recommendedName>
        <fullName evidence="2">DUF4408 domain-containing protein</fullName>
    </recommendedName>
</protein>
<feature type="domain" description="DUF4408" evidence="2">
    <location>
        <begin position="14"/>
        <end position="46"/>
    </location>
</feature>
<dbReference type="EMBL" id="OU503037">
    <property type="protein sequence ID" value="CAI9756507.1"/>
    <property type="molecule type" value="Genomic_DNA"/>
</dbReference>
<reference evidence="3" key="1">
    <citation type="submission" date="2023-05" db="EMBL/GenBank/DDBJ databases">
        <authorList>
            <person name="Huff M."/>
        </authorList>
    </citation>
    <scope>NUCLEOTIDE SEQUENCE</scope>
</reference>
<evidence type="ECO:0000256" key="1">
    <source>
        <dbReference type="SAM" id="MobiDB-lite"/>
    </source>
</evidence>
<dbReference type="InterPro" id="IPR025520">
    <property type="entry name" value="DUF4408"/>
</dbReference>
<accession>A0AAD2DJ41</accession>
<organism evidence="3 4">
    <name type="scientific">Fraxinus pennsylvanica</name>
    <dbReference type="NCBI Taxonomy" id="56036"/>
    <lineage>
        <taxon>Eukaryota</taxon>
        <taxon>Viridiplantae</taxon>
        <taxon>Streptophyta</taxon>
        <taxon>Embryophyta</taxon>
        <taxon>Tracheophyta</taxon>
        <taxon>Spermatophyta</taxon>
        <taxon>Magnoliopsida</taxon>
        <taxon>eudicotyledons</taxon>
        <taxon>Gunneridae</taxon>
        <taxon>Pentapetalae</taxon>
        <taxon>asterids</taxon>
        <taxon>lamiids</taxon>
        <taxon>Lamiales</taxon>
        <taxon>Oleaceae</taxon>
        <taxon>Oleeae</taxon>
        <taxon>Fraxinus</taxon>
    </lineage>
</organism>
<keyword evidence="4" id="KW-1185">Reference proteome</keyword>
<dbReference type="PANTHER" id="PTHR33098">
    <property type="entry name" value="COTTON FIBER (DUF761)"/>
    <property type="match status" value="1"/>
</dbReference>
<proteinExistence type="predicted"/>
<dbReference type="Pfam" id="PF14364">
    <property type="entry name" value="DUF4408"/>
    <property type="match status" value="1"/>
</dbReference>